<name>A0A1Y1IRP4_KLENI</name>
<dbReference type="AlphaFoldDB" id="A0A1Y1IRP4"/>
<dbReference type="InterPro" id="IPR050194">
    <property type="entry name" value="Glycosyltransferase_grp1"/>
</dbReference>
<evidence type="ECO:0008006" key="3">
    <source>
        <dbReference type="Google" id="ProtNLM"/>
    </source>
</evidence>
<dbReference type="Gene3D" id="3.40.50.11930">
    <property type="match status" value="1"/>
</dbReference>
<evidence type="ECO:0000313" key="2">
    <source>
        <dbReference type="Proteomes" id="UP000054558"/>
    </source>
</evidence>
<dbReference type="PANTHER" id="PTHR45947:SF3">
    <property type="entry name" value="SULFOQUINOVOSYL TRANSFERASE SQD2"/>
    <property type="match status" value="1"/>
</dbReference>
<dbReference type="OrthoDB" id="555190at2759"/>
<dbReference type="Gene3D" id="3.40.50.2000">
    <property type="entry name" value="Glycogen Phosphorylase B"/>
    <property type="match status" value="1"/>
</dbReference>
<sequence>MAVLDPISEATARSKTRLLLVSTHPDQNTGYSKVSYNLLKHLGTKEDIEVVQYGFQRFSQEDVNKRMHNIPPSVIVYDAAKAEVPSLQGFGFANFREFVRLSKPDVIVIFNDAQVVTNFLIELKREPQILQPSTKVIVYLDQVYPTQRIDLLNVINGVADHIITFTEYWRKDLLRQGVTKPVSTLMHAFDSDLFKPLNLPPKPVEAPMVVLNLNRNQPRKRLDLTAIAMARVFKKRPDANIAFLFGADAKNGAWDVPFIFQTEMLKAFSPEEVAKYGERFATVNNAGKMTDEEVNMLYNQTDVGLNTASGEGVGLNQLEHAGVGKPQIAGAIGGMTEFLNESNSILVKPKLYIYADQTSEVTGGEVSLLDPDEVADAILHYYDNPALREEHGLKARAEIAELRWIDGHQYITGLAPCGENRDSAIPR</sequence>
<dbReference type="SUPFAM" id="SSF53756">
    <property type="entry name" value="UDP-Glycosyltransferase/glycogen phosphorylase"/>
    <property type="match status" value="1"/>
</dbReference>
<organism evidence="1 2">
    <name type="scientific">Klebsormidium nitens</name>
    <name type="common">Green alga</name>
    <name type="synonym">Ulothrix nitens</name>
    <dbReference type="NCBI Taxonomy" id="105231"/>
    <lineage>
        <taxon>Eukaryota</taxon>
        <taxon>Viridiplantae</taxon>
        <taxon>Streptophyta</taxon>
        <taxon>Klebsormidiophyceae</taxon>
        <taxon>Klebsormidiales</taxon>
        <taxon>Klebsormidiaceae</taxon>
        <taxon>Klebsormidium</taxon>
    </lineage>
</organism>
<reference evidence="1 2" key="1">
    <citation type="journal article" date="2014" name="Nat. Commun.">
        <title>Klebsormidium flaccidum genome reveals primary factors for plant terrestrial adaptation.</title>
        <authorList>
            <person name="Hori K."/>
            <person name="Maruyama F."/>
            <person name="Fujisawa T."/>
            <person name="Togashi T."/>
            <person name="Yamamoto N."/>
            <person name="Seo M."/>
            <person name="Sato S."/>
            <person name="Yamada T."/>
            <person name="Mori H."/>
            <person name="Tajima N."/>
            <person name="Moriyama T."/>
            <person name="Ikeuchi M."/>
            <person name="Watanabe M."/>
            <person name="Wada H."/>
            <person name="Kobayashi K."/>
            <person name="Saito M."/>
            <person name="Masuda T."/>
            <person name="Sasaki-Sekimoto Y."/>
            <person name="Mashiguchi K."/>
            <person name="Awai K."/>
            <person name="Shimojima M."/>
            <person name="Masuda S."/>
            <person name="Iwai M."/>
            <person name="Nobusawa T."/>
            <person name="Narise T."/>
            <person name="Kondo S."/>
            <person name="Saito H."/>
            <person name="Sato R."/>
            <person name="Murakawa M."/>
            <person name="Ihara Y."/>
            <person name="Oshima-Yamada Y."/>
            <person name="Ohtaka K."/>
            <person name="Satoh M."/>
            <person name="Sonobe K."/>
            <person name="Ishii M."/>
            <person name="Ohtani R."/>
            <person name="Kanamori-Sato M."/>
            <person name="Honoki R."/>
            <person name="Miyazaki D."/>
            <person name="Mochizuki H."/>
            <person name="Umetsu J."/>
            <person name="Higashi K."/>
            <person name="Shibata D."/>
            <person name="Kamiya Y."/>
            <person name="Sato N."/>
            <person name="Nakamura Y."/>
            <person name="Tabata S."/>
            <person name="Ida S."/>
            <person name="Kurokawa K."/>
            <person name="Ohta H."/>
        </authorList>
    </citation>
    <scope>NUCLEOTIDE SEQUENCE [LARGE SCALE GENOMIC DNA]</scope>
    <source>
        <strain evidence="1 2">NIES-2285</strain>
    </source>
</reference>
<dbReference type="EMBL" id="DF237832">
    <property type="protein sequence ID" value="GAQ91921.1"/>
    <property type="molecule type" value="Genomic_DNA"/>
</dbReference>
<protein>
    <recommendedName>
        <fullName evidence="3">Glycosyl transferase family 1 domain-containing protein</fullName>
    </recommendedName>
</protein>
<evidence type="ECO:0000313" key="1">
    <source>
        <dbReference type="EMBL" id="GAQ91921.1"/>
    </source>
</evidence>
<dbReference type="CDD" id="cd03801">
    <property type="entry name" value="GT4_PimA-like"/>
    <property type="match status" value="1"/>
</dbReference>
<dbReference type="Proteomes" id="UP000054558">
    <property type="component" value="Unassembled WGS sequence"/>
</dbReference>
<proteinExistence type="predicted"/>
<dbReference type="Pfam" id="PF13692">
    <property type="entry name" value="Glyco_trans_1_4"/>
    <property type="match status" value="1"/>
</dbReference>
<dbReference type="PANTHER" id="PTHR45947">
    <property type="entry name" value="SULFOQUINOVOSYL TRANSFERASE SQD2"/>
    <property type="match status" value="1"/>
</dbReference>
<accession>A0A1Y1IRP4</accession>
<keyword evidence="2" id="KW-1185">Reference proteome</keyword>
<gene>
    <name evidence="1" type="ORF">KFL_008830030</name>
</gene>